<keyword evidence="6" id="KW-0406">Ion transport</keyword>
<evidence type="ECO:0000313" key="10">
    <source>
        <dbReference type="Proteomes" id="UP000886887"/>
    </source>
</evidence>
<keyword evidence="5 8" id="KW-1133">Transmembrane helix</keyword>
<dbReference type="AlphaFoldDB" id="A0A9D0Z8T4"/>
<dbReference type="GO" id="GO:0051117">
    <property type="term" value="F:ATPase binding"/>
    <property type="evidence" value="ECO:0007669"/>
    <property type="project" value="TreeGrafter"/>
</dbReference>
<dbReference type="GO" id="GO:0016471">
    <property type="term" value="C:vacuolar proton-transporting V-type ATPase complex"/>
    <property type="evidence" value="ECO:0007669"/>
    <property type="project" value="TreeGrafter"/>
</dbReference>
<dbReference type="EMBL" id="DVFJ01000006">
    <property type="protein sequence ID" value="HIQ70960.1"/>
    <property type="molecule type" value="Genomic_DNA"/>
</dbReference>
<evidence type="ECO:0000256" key="1">
    <source>
        <dbReference type="ARBA" id="ARBA00004141"/>
    </source>
</evidence>
<dbReference type="Pfam" id="PF01496">
    <property type="entry name" value="V_ATPase_I"/>
    <property type="match status" value="2"/>
</dbReference>
<evidence type="ECO:0000256" key="2">
    <source>
        <dbReference type="ARBA" id="ARBA00009904"/>
    </source>
</evidence>
<dbReference type="GO" id="GO:0033179">
    <property type="term" value="C:proton-transporting V-type ATPase, V0 domain"/>
    <property type="evidence" value="ECO:0007669"/>
    <property type="project" value="InterPro"/>
</dbReference>
<feature type="transmembrane region" description="Helical" evidence="8">
    <location>
        <begin position="497"/>
        <end position="513"/>
    </location>
</feature>
<proteinExistence type="inferred from homology"/>
<feature type="transmembrane region" description="Helical" evidence="8">
    <location>
        <begin position="547"/>
        <end position="571"/>
    </location>
</feature>
<accession>A0A9D0Z8T4</accession>
<feature type="transmembrane region" description="Helical" evidence="8">
    <location>
        <begin position="473"/>
        <end position="491"/>
    </location>
</feature>
<reference evidence="9" key="2">
    <citation type="journal article" date="2021" name="PeerJ">
        <title>Extensive microbial diversity within the chicken gut microbiome revealed by metagenomics and culture.</title>
        <authorList>
            <person name="Gilroy R."/>
            <person name="Ravi A."/>
            <person name="Getino M."/>
            <person name="Pursley I."/>
            <person name="Horton D.L."/>
            <person name="Alikhan N.F."/>
            <person name="Baker D."/>
            <person name="Gharbi K."/>
            <person name="Hall N."/>
            <person name="Watson M."/>
            <person name="Adriaenssens E.M."/>
            <person name="Foster-Nyarko E."/>
            <person name="Jarju S."/>
            <person name="Secka A."/>
            <person name="Antonio M."/>
            <person name="Oren A."/>
            <person name="Chaudhuri R.R."/>
            <person name="La Ragione R."/>
            <person name="Hildebrand F."/>
            <person name="Pallen M.J."/>
        </authorList>
    </citation>
    <scope>NUCLEOTIDE SEQUENCE</scope>
    <source>
        <strain evidence="9">ChiSxjej2B14-6234</strain>
    </source>
</reference>
<dbReference type="GO" id="GO:0007035">
    <property type="term" value="P:vacuolar acidification"/>
    <property type="evidence" value="ECO:0007669"/>
    <property type="project" value="TreeGrafter"/>
</dbReference>
<feature type="transmembrane region" description="Helical" evidence="8">
    <location>
        <begin position="438"/>
        <end position="461"/>
    </location>
</feature>
<comment type="caution">
    <text evidence="9">The sequence shown here is derived from an EMBL/GenBank/DDBJ whole genome shotgun (WGS) entry which is preliminary data.</text>
</comment>
<dbReference type="Gene3D" id="1.20.1460.20">
    <property type="match status" value="1"/>
</dbReference>
<sequence>MAIVEMKRLTLLAPKADREKLLRTLQRLGCVQVESAQEEPAAGTDEAELTRTQELLQRLAWALRKLSKYDDAGKPMFGAYPEIPHEEAERALADQARYVGLVERLEGFERRQGELRGIEARSQAALQQYTPWQAMDEAPARALAPTARVLYVAGTIQARNLQKLEETFLQLEYAALSVVGPSREKLCVVAAMHRQVEKEAMAALEEAGFAGESFAALGDQTPAQYVQGLHTQLEEVTRERAQIDADTAAMAGDIRGLKILYEATAQRLERQKAAQRFAVTETTFLLRGWVPAPAAEPTAERIRKISPACAMEFTDPTDEDAPPIQLSNNRFASPFESVVEGYSLPDYRGIDPTAVMAPFYACLFGMMVSDAGYGLIMALLIPVFMKVKKIKFENAKMLYLLTYGGIATVIWGLVYNTVFGFNPLPDSLWLLDSVNNSLPVMAVCLAVGALHLFTGLGVAAYMNFKRGDPLAALADQIAWFTLLCGAGLLLLPQTKQAGTVVVAASAVIILLFTKRGERNPFKRIFGGLGALYGVTSWVSDLLSYMRLFGMGLATGVIGMVFNQLIGMIWGAGIVGKAIGAALFVFCHGFNLGINVLGAYVHSCRLQYIEFFGKFYEDGGRPFSPLTSKPKYVSIEPERGDAA</sequence>
<dbReference type="Proteomes" id="UP000886887">
    <property type="component" value="Unassembled WGS sequence"/>
</dbReference>
<keyword evidence="7 8" id="KW-0472">Membrane</keyword>
<dbReference type="PANTHER" id="PTHR11629:SF63">
    <property type="entry name" value="V-TYPE PROTON ATPASE SUBUNIT A"/>
    <property type="match status" value="1"/>
</dbReference>
<gene>
    <name evidence="9" type="ORF">IAB73_01960</name>
</gene>
<comment type="similarity">
    <text evidence="2">Belongs to the V-ATPase 116 kDa subunit family.</text>
</comment>
<organism evidence="9 10">
    <name type="scientific">Candidatus Onthenecus intestinigallinarum</name>
    <dbReference type="NCBI Taxonomy" id="2840875"/>
    <lineage>
        <taxon>Bacteria</taxon>
        <taxon>Bacillati</taxon>
        <taxon>Bacillota</taxon>
        <taxon>Clostridia</taxon>
        <taxon>Eubacteriales</taxon>
        <taxon>Candidatus Onthenecus</taxon>
    </lineage>
</organism>
<keyword evidence="3" id="KW-0813">Transport</keyword>
<keyword evidence="4 8" id="KW-0812">Transmembrane</keyword>
<evidence type="ECO:0000256" key="3">
    <source>
        <dbReference type="ARBA" id="ARBA00022448"/>
    </source>
</evidence>
<evidence type="ECO:0000313" key="9">
    <source>
        <dbReference type="EMBL" id="HIQ70960.1"/>
    </source>
</evidence>
<evidence type="ECO:0000256" key="4">
    <source>
        <dbReference type="ARBA" id="ARBA00022692"/>
    </source>
</evidence>
<evidence type="ECO:0000256" key="7">
    <source>
        <dbReference type="ARBA" id="ARBA00023136"/>
    </source>
</evidence>
<feature type="transmembrane region" description="Helical" evidence="8">
    <location>
        <begin position="358"/>
        <end position="385"/>
    </location>
</feature>
<comment type="subcellular location">
    <subcellularLocation>
        <location evidence="1">Membrane</location>
        <topology evidence="1">Multi-pass membrane protein</topology>
    </subcellularLocation>
</comment>
<dbReference type="InterPro" id="IPR002490">
    <property type="entry name" value="V-ATPase_116kDa_su"/>
</dbReference>
<evidence type="ECO:0000256" key="6">
    <source>
        <dbReference type="ARBA" id="ARBA00023065"/>
    </source>
</evidence>
<dbReference type="GO" id="GO:0046961">
    <property type="term" value="F:proton-transporting ATPase activity, rotational mechanism"/>
    <property type="evidence" value="ECO:0007669"/>
    <property type="project" value="InterPro"/>
</dbReference>
<dbReference type="Gene3D" id="3.30.70.2750">
    <property type="match status" value="1"/>
</dbReference>
<name>A0A9D0Z8T4_9FIRM</name>
<evidence type="ECO:0000256" key="5">
    <source>
        <dbReference type="ARBA" id="ARBA00022989"/>
    </source>
</evidence>
<feature type="transmembrane region" description="Helical" evidence="8">
    <location>
        <begin position="397"/>
        <end position="418"/>
    </location>
</feature>
<dbReference type="PANTHER" id="PTHR11629">
    <property type="entry name" value="VACUOLAR PROTON ATPASES"/>
    <property type="match status" value="1"/>
</dbReference>
<dbReference type="Gene3D" id="3.30.70.2170">
    <property type="match status" value="1"/>
</dbReference>
<evidence type="ECO:0000256" key="8">
    <source>
        <dbReference type="SAM" id="Phobius"/>
    </source>
</evidence>
<feature type="transmembrane region" description="Helical" evidence="8">
    <location>
        <begin position="577"/>
        <end position="600"/>
    </location>
</feature>
<reference evidence="9" key="1">
    <citation type="submission" date="2020-10" db="EMBL/GenBank/DDBJ databases">
        <authorList>
            <person name="Gilroy R."/>
        </authorList>
    </citation>
    <scope>NUCLEOTIDE SEQUENCE</scope>
    <source>
        <strain evidence="9">ChiSxjej2B14-6234</strain>
    </source>
</reference>
<protein>
    <submittedName>
        <fullName evidence="9">V-type ATP synthase subunit I</fullName>
    </submittedName>
</protein>